<sequence>MKAVSLLLGILVGFPAGVVITAEAADKFVTFFGPFDLGRALSQLFLGGFFGAIVDGTIAVVVASNMQDRG</sequence>
<evidence type="ECO:0000256" key="1">
    <source>
        <dbReference type="SAM" id="Phobius"/>
    </source>
</evidence>
<accession>A0ABW4UQM3</accession>
<keyword evidence="1" id="KW-0472">Membrane</keyword>
<keyword evidence="1" id="KW-1133">Transmembrane helix</keyword>
<reference evidence="3" key="1">
    <citation type="journal article" date="2019" name="Int. J. Syst. Evol. Microbiol.">
        <title>The Global Catalogue of Microorganisms (GCM) 10K type strain sequencing project: providing services to taxonomists for standard genome sequencing and annotation.</title>
        <authorList>
            <consortium name="The Broad Institute Genomics Platform"/>
            <consortium name="The Broad Institute Genome Sequencing Center for Infectious Disease"/>
            <person name="Wu L."/>
            <person name="Ma J."/>
        </authorList>
    </citation>
    <scope>NUCLEOTIDE SEQUENCE [LARGE SCALE GENOMIC DNA]</scope>
    <source>
        <strain evidence="3">CGMCC 1.16225</strain>
    </source>
</reference>
<keyword evidence="1" id="KW-0812">Transmembrane</keyword>
<keyword evidence="3" id="KW-1185">Reference proteome</keyword>
<name>A0ABW4UQM3_9HYPH</name>
<evidence type="ECO:0000313" key="3">
    <source>
        <dbReference type="Proteomes" id="UP001597405"/>
    </source>
</evidence>
<feature type="transmembrane region" description="Helical" evidence="1">
    <location>
        <begin position="40"/>
        <end position="63"/>
    </location>
</feature>
<comment type="caution">
    <text evidence="2">The sequence shown here is derived from an EMBL/GenBank/DDBJ whole genome shotgun (WGS) entry which is preliminary data.</text>
</comment>
<protein>
    <submittedName>
        <fullName evidence="2">Uncharacterized protein</fullName>
    </submittedName>
</protein>
<gene>
    <name evidence="2" type="ORF">ACFSOZ_38625</name>
</gene>
<dbReference type="RefSeq" id="WP_379107172.1">
    <property type="nucleotide sequence ID" value="NZ_JBHUGZ010000032.1"/>
</dbReference>
<dbReference type="Proteomes" id="UP001597405">
    <property type="component" value="Unassembled WGS sequence"/>
</dbReference>
<dbReference type="EMBL" id="JBHUGZ010000032">
    <property type="protein sequence ID" value="MFD1988339.1"/>
    <property type="molecule type" value="Genomic_DNA"/>
</dbReference>
<evidence type="ECO:0000313" key="2">
    <source>
        <dbReference type="EMBL" id="MFD1988339.1"/>
    </source>
</evidence>
<proteinExistence type="predicted"/>
<organism evidence="2 3">
    <name type="scientific">Mesorhizobium newzealandense</name>
    <dbReference type="NCBI Taxonomy" id="1300302"/>
    <lineage>
        <taxon>Bacteria</taxon>
        <taxon>Pseudomonadati</taxon>
        <taxon>Pseudomonadota</taxon>
        <taxon>Alphaproteobacteria</taxon>
        <taxon>Hyphomicrobiales</taxon>
        <taxon>Phyllobacteriaceae</taxon>
        <taxon>Mesorhizobium</taxon>
    </lineage>
</organism>